<dbReference type="GeneID" id="24795708"/>
<keyword evidence="3 11" id="KW-0255">Endonuclease</keyword>
<protein>
    <recommendedName>
        <fullName evidence="11">Crossover junction endodeoxyribonuclease Hjc</fullName>
        <shortName evidence="11">Hjc</shortName>
        <ecNumber evidence="11">3.1.21.10</ecNumber>
    </recommendedName>
    <alternativeName>
        <fullName evidence="11">Holliday junction resolvase Hjc</fullName>
    </alternativeName>
</protein>
<evidence type="ECO:0000256" key="4">
    <source>
        <dbReference type="ARBA" id="ARBA00022763"/>
    </source>
</evidence>
<comment type="catalytic activity">
    <reaction evidence="10 11">
        <text>Endonucleolytic cleavage at a junction such as a reciprocal single-stranded crossover between two homologous DNA duplexes (Holliday junction).</text>
        <dbReference type="EC" id="3.1.21.10"/>
    </reaction>
</comment>
<dbReference type="CDD" id="cd00523">
    <property type="entry name" value="Holliday_junction_resolvase"/>
    <property type="match status" value="1"/>
</dbReference>
<reference evidence="12 13" key="1">
    <citation type="submission" date="2013-07" db="EMBL/GenBank/DDBJ databases">
        <title>Genome of Archaeoglobus fulgidus.</title>
        <authorList>
            <person name="Fiebig A."/>
            <person name="Birkeland N.-K."/>
        </authorList>
    </citation>
    <scope>NUCLEOTIDE SEQUENCE [LARGE SCALE GENOMIC DNA]</scope>
    <source>
        <strain evidence="12 13">DSM 8774</strain>
    </source>
</reference>
<dbReference type="InterPro" id="IPR011335">
    <property type="entry name" value="Restrct_endonuc-II-like"/>
</dbReference>
<dbReference type="EMBL" id="CP006577">
    <property type="protein sequence ID" value="AIG98956.1"/>
    <property type="molecule type" value="Genomic_DNA"/>
</dbReference>
<dbReference type="Proteomes" id="UP000028501">
    <property type="component" value="Chromosome"/>
</dbReference>
<dbReference type="InterPro" id="IPR011856">
    <property type="entry name" value="tRNA_endonuc-like_dom_sf"/>
</dbReference>
<dbReference type="NCBIfam" id="NF040854">
    <property type="entry name" value="Hol_resolv_Hjc"/>
    <property type="match status" value="1"/>
</dbReference>
<dbReference type="AlphaFoldDB" id="A0A075WG22"/>
<dbReference type="Gene3D" id="3.40.1350.10">
    <property type="match status" value="1"/>
</dbReference>
<comment type="subunit">
    <text evidence="11">Homodimer.</text>
</comment>
<evidence type="ECO:0000256" key="8">
    <source>
        <dbReference type="ARBA" id="ARBA00023172"/>
    </source>
</evidence>
<keyword evidence="4 11" id="KW-0227">DNA damage</keyword>
<evidence type="ECO:0000256" key="10">
    <source>
        <dbReference type="ARBA" id="ARBA00029354"/>
    </source>
</evidence>
<organism evidence="12 13">
    <name type="scientific">Archaeoglobus fulgidus DSM 8774</name>
    <dbReference type="NCBI Taxonomy" id="1344584"/>
    <lineage>
        <taxon>Archaea</taxon>
        <taxon>Methanobacteriati</taxon>
        <taxon>Methanobacteriota</taxon>
        <taxon>Archaeoglobi</taxon>
        <taxon>Archaeoglobales</taxon>
        <taxon>Archaeoglobaceae</taxon>
        <taxon>Archaeoglobus</taxon>
    </lineage>
</organism>
<dbReference type="KEGG" id="afg:AFULGI_00022250"/>
<comment type="similarity">
    <text evidence="11">Belongs to the Holliday junction resolvase Hjc family.</text>
</comment>
<dbReference type="EC" id="3.1.21.10" evidence="11"/>
<dbReference type="HOGENOM" id="CLU_139546_0_0_2"/>
<dbReference type="RefSeq" id="WP_010879457.1">
    <property type="nucleotide sequence ID" value="NZ_CP006577.1"/>
</dbReference>
<evidence type="ECO:0000256" key="5">
    <source>
        <dbReference type="ARBA" id="ARBA00022801"/>
    </source>
</evidence>
<dbReference type="GO" id="GO:0006310">
    <property type="term" value="P:DNA recombination"/>
    <property type="evidence" value="ECO:0007669"/>
    <property type="project" value="UniProtKB-UniRule"/>
</dbReference>
<feature type="active site" evidence="11">
    <location>
        <position position="29"/>
    </location>
</feature>
<dbReference type="GO" id="GO:0003677">
    <property type="term" value="F:DNA binding"/>
    <property type="evidence" value="ECO:0007669"/>
    <property type="project" value="UniProtKB-KW"/>
</dbReference>
<gene>
    <name evidence="11" type="primary">hjc</name>
    <name evidence="12" type="ORF">AFULGI_00022250</name>
</gene>
<dbReference type="GO" id="GO:0008821">
    <property type="term" value="F:crossover junction DNA endonuclease activity"/>
    <property type="evidence" value="ECO:0007669"/>
    <property type="project" value="UniProtKB-UniRule"/>
</dbReference>
<evidence type="ECO:0000256" key="1">
    <source>
        <dbReference type="ARBA" id="ARBA00022722"/>
    </source>
</evidence>
<evidence type="ECO:0000256" key="6">
    <source>
        <dbReference type="ARBA" id="ARBA00022842"/>
    </source>
</evidence>
<feature type="binding site" evidence="11">
    <location>
        <position position="51"/>
    </location>
    <ligand>
        <name>Mg(2+)</name>
        <dbReference type="ChEBI" id="CHEBI:18420"/>
    </ligand>
</feature>
<dbReference type="SMR" id="A0A075WG22"/>
<keyword evidence="1 11" id="KW-0540">Nuclease</keyword>
<evidence type="ECO:0000313" key="13">
    <source>
        <dbReference type="Proteomes" id="UP000028501"/>
    </source>
</evidence>
<dbReference type="PIRSF" id="PIRSF004985">
    <property type="entry name" value="Hlld_jn_rslvs_ar"/>
    <property type="match status" value="1"/>
</dbReference>
<dbReference type="SUPFAM" id="SSF52980">
    <property type="entry name" value="Restriction endonuclease-like"/>
    <property type="match status" value="1"/>
</dbReference>
<keyword evidence="5 11" id="KW-0378">Hydrolase</keyword>
<dbReference type="InterPro" id="IPR002732">
    <property type="entry name" value="Hjc"/>
</dbReference>
<keyword evidence="8 11" id="KW-0233">DNA recombination</keyword>
<accession>A0A075WG22</accession>
<evidence type="ECO:0000256" key="3">
    <source>
        <dbReference type="ARBA" id="ARBA00022759"/>
    </source>
</evidence>
<feature type="site" description="Transition state stabilizer" evidence="11">
    <location>
        <position position="53"/>
    </location>
</feature>
<evidence type="ECO:0000256" key="2">
    <source>
        <dbReference type="ARBA" id="ARBA00022723"/>
    </source>
</evidence>
<keyword evidence="9 11" id="KW-0234">DNA repair</keyword>
<dbReference type="PANTHER" id="PTHR39651">
    <property type="entry name" value="HOLLIDAY JUNCTION RESOLVASE HJC"/>
    <property type="match status" value="1"/>
</dbReference>
<feature type="binding site" evidence="11">
    <location>
        <position position="38"/>
    </location>
    <ligand>
        <name>Mg(2+)</name>
        <dbReference type="ChEBI" id="CHEBI:18420"/>
    </ligand>
</feature>
<comment type="cofactor">
    <cofactor evidence="11">
        <name>Mg(2+)</name>
        <dbReference type="ChEBI" id="CHEBI:18420"/>
    </cofactor>
    <text evidence="11">Binds 1 Mg(2+) ion per subunit.</text>
</comment>
<evidence type="ECO:0000313" key="12">
    <source>
        <dbReference type="EMBL" id="AIG98956.1"/>
    </source>
</evidence>
<evidence type="ECO:0000256" key="7">
    <source>
        <dbReference type="ARBA" id="ARBA00023125"/>
    </source>
</evidence>
<dbReference type="HAMAP" id="MF_01490">
    <property type="entry name" value="HJ_Resolv_Hjc"/>
    <property type="match status" value="1"/>
</dbReference>
<dbReference type="GO" id="GO:0006281">
    <property type="term" value="P:DNA repair"/>
    <property type="evidence" value="ECO:0007669"/>
    <property type="project" value="UniProtKB-UniRule"/>
</dbReference>
<sequence>MKSKGTRFERDLLVELWKAGFAAIRVAGSGVSPFPCPDIVAGNGRTYLAIEVKMRKELPLYLSADEVEQLVTFARGFGAEAYVALKLPRKKWRFFPVQMLERTEKNFKIDESVYPLGLEIAEVAGKFFQERFGEKV</sequence>
<comment type="function">
    <text evidence="11">A structure-specific endonuclease that resolves Holliday junction (HJ) intermediates during genetic recombination. Cleaves 4-way DNA junctions introducing paired nicks in opposing strands, leaving a 5'-terminal phosphate and a 3'-terminal hydroxyl group that are subsequently ligated to produce recombinant products.</text>
</comment>
<name>A0A075WG22_ARCFL</name>
<dbReference type="InterPro" id="IPR014428">
    <property type="entry name" value="Hjc_arc"/>
</dbReference>
<dbReference type="PANTHER" id="PTHR39651:SF1">
    <property type="entry name" value="HOLLIDAY JUNCTION RESOLVASE HJC"/>
    <property type="match status" value="1"/>
</dbReference>
<dbReference type="Pfam" id="PF01870">
    <property type="entry name" value="Hjc"/>
    <property type="match status" value="1"/>
</dbReference>
<keyword evidence="2 11" id="KW-0479">Metal-binding</keyword>
<evidence type="ECO:0000256" key="9">
    <source>
        <dbReference type="ARBA" id="ARBA00023204"/>
    </source>
</evidence>
<feature type="binding site" evidence="11">
    <location>
        <position position="9"/>
    </location>
    <ligand>
        <name>Mg(2+)</name>
        <dbReference type="ChEBI" id="CHEBI:18420"/>
    </ligand>
</feature>
<dbReference type="GO" id="GO:0000287">
    <property type="term" value="F:magnesium ion binding"/>
    <property type="evidence" value="ECO:0007669"/>
    <property type="project" value="UniProtKB-UniRule"/>
</dbReference>
<keyword evidence="6 11" id="KW-0460">Magnesium</keyword>
<evidence type="ECO:0000256" key="11">
    <source>
        <dbReference type="HAMAP-Rule" id="MF_01490"/>
    </source>
</evidence>
<proteinExistence type="inferred from homology"/>
<keyword evidence="7 11" id="KW-0238">DNA-binding</keyword>